<keyword evidence="1" id="KW-0489">Methyltransferase</keyword>
<protein>
    <recommendedName>
        <fullName evidence="4">S-adenosylmethionine-dependent methyltransferase domain-containing protein</fullName>
    </recommendedName>
</protein>
<evidence type="ECO:0000313" key="5">
    <source>
        <dbReference type="EMBL" id="KKR87338.1"/>
    </source>
</evidence>
<dbReference type="SUPFAM" id="SSF53335">
    <property type="entry name" value="S-adenosyl-L-methionine-dependent methyltransferases"/>
    <property type="match status" value="1"/>
</dbReference>
<keyword evidence="2" id="KW-0808">Transferase</keyword>
<gene>
    <name evidence="5" type="ORF">UU34_C0005G0012</name>
</gene>
<feature type="domain" description="S-adenosylmethionine-dependent methyltransferase" evidence="4">
    <location>
        <begin position="60"/>
        <end position="186"/>
    </location>
</feature>
<dbReference type="GO" id="GO:0032259">
    <property type="term" value="P:methylation"/>
    <property type="evidence" value="ECO:0007669"/>
    <property type="project" value="UniProtKB-KW"/>
</dbReference>
<keyword evidence="3" id="KW-0949">S-adenosyl-L-methionine</keyword>
<organism evidence="5 6">
    <name type="scientific">Candidatus Curtissbacteria bacterium GW2011_GWA1_41_11</name>
    <dbReference type="NCBI Taxonomy" id="1618409"/>
    <lineage>
        <taxon>Bacteria</taxon>
        <taxon>Candidatus Curtissiibacteriota</taxon>
    </lineage>
</organism>
<dbReference type="EMBL" id="LCAG01000005">
    <property type="protein sequence ID" value="KKR87338.1"/>
    <property type="molecule type" value="Genomic_DNA"/>
</dbReference>
<comment type="caution">
    <text evidence="5">The sequence shown here is derived from an EMBL/GenBank/DDBJ whole genome shotgun (WGS) entry which is preliminary data.</text>
</comment>
<dbReference type="PANTHER" id="PTHR43042">
    <property type="entry name" value="SAM-DEPENDENT METHYLTRANSFERASE"/>
    <property type="match status" value="1"/>
</dbReference>
<evidence type="ECO:0000256" key="3">
    <source>
        <dbReference type="ARBA" id="ARBA00022691"/>
    </source>
</evidence>
<dbReference type="AlphaFoldDB" id="A0A0G0UEL3"/>
<evidence type="ECO:0000259" key="4">
    <source>
        <dbReference type="Pfam" id="PF10672"/>
    </source>
</evidence>
<dbReference type="Gene3D" id="3.40.50.150">
    <property type="entry name" value="Vaccinia Virus protein VP39"/>
    <property type="match status" value="1"/>
</dbReference>
<dbReference type="InterPro" id="IPR013780">
    <property type="entry name" value="Glyco_hydro_b"/>
</dbReference>
<dbReference type="CDD" id="cd02440">
    <property type="entry name" value="AdoMet_MTases"/>
    <property type="match status" value="1"/>
</dbReference>
<name>A0A0G0UEL3_9BACT</name>
<dbReference type="PANTHER" id="PTHR43042:SF2">
    <property type="entry name" value="SAM-DEPENDENT METHYLTRANSFERASE"/>
    <property type="match status" value="1"/>
</dbReference>
<dbReference type="Pfam" id="PF10672">
    <property type="entry name" value="Methyltrans_SAM"/>
    <property type="match status" value="1"/>
</dbReference>
<accession>A0A0G0UEL3</accession>
<evidence type="ECO:0000313" key="6">
    <source>
        <dbReference type="Proteomes" id="UP000034854"/>
    </source>
</evidence>
<dbReference type="Proteomes" id="UP000034854">
    <property type="component" value="Unassembled WGS sequence"/>
</dbReference>
<evidence type="ECO:0000256" key="2">
    <source>
        <dbReference type="ARBA" id="ARBA00022679"/>
    </source>
</evidence>
<proteinExistence type="predicted"/>
<dbReference type="InterPro" id="IPR029063">
    <property type="entry name" value="SAM-dependent_MTases_sf"/>
</dbReference>
<dbReference type="Gene3D" id="2.60.40.1180">
    <property type="entry name" value="Golgi alpha-mannosidase II"/>
    <property type="match status" value="1"/>
</dbReference>
<dbReference type="PATRIC" id="fig|1618409.3.peg.413"/>
<dbReference type="GO" id="GO:0008168">
    <property type="term" value="F:methyltransferase activity"/>
    <property type="evidence" value="ECO:0007669"/>
    <property type="project" value="UniProtKB-KW"/>
</dbReference>
<dbReference type="InterPro" id="IPR019614">
    <property type="entry name" value="SAM-dep_methyl-trfase"/>
</dbReference>
<reference evidence="5 6" key="1">
    <citation type="journal article" date="2015" name="Nature">
        <title>rRNA introns, odd ribosomes, and small enigmatic genomes across a large radiation of phyla.</title>
        <authorList>
            <person name="Brown C.T."/>
            <person name="Hug L.A."/>
            <person name="Thomas B.C."/>
            <person name="Sharon I."/>
            <person name="Castelle C.J."/>
            <person name="Singh A."/>
            <person name="Wilkins M.J."/>
            <person name="Williams K.H."/>
            <person name="Banfield J.F."/>
        </authorList>
    </citation>
    <scope>NUCLEOTIDE SEQUENCE [LARGE SCALE GENOMIC DNA]</scope>
</reference>
<sequence>MLSISIEYPTDWKDYELIDSGQGEKLERFGPNTIARSDPRALWQKRAPDQWSIARPLPPNPFRISYKKLTFILRATEFKHVGIFPEQAINWDWISQHRPLNVLNLFAYTGAATLAAASTGAHVTHVDSVRSTITWARENAAASNLRSTPIRWIEEDAYKFVLREGRRGSTYDAIIMDPPRFGRGSKGEVWKVEEDLPKLIDACKTILSQKPTFFLINAYTADFSSLVLHHMLGGIMDWGKLEHGELALKETVGGRLLPNGIFARWSQS</sequence>
<evidence type="ECO:0000256" key="1">
    <source>
        <dbReference type="ARBA" id="ARBA00022603"/>
    </source>
</evidence>